<feature type="transmembrane region" description="Helical" evidence="11">
    <location>
        <begin position="674"/>
        <end position="701"/>
    </location>
</feature>
<dbReference type="InterPro" id="IPR001807">
    <property type="entry name" value="ClC"/>
</dbReference>
<sequence>MVIVWAHRMVASLHGCIAWGTSRSCTGDIGALKPERRRGVCIVAPQTFHSWDDRNVRACLPVHPAGTPSEPKPSALNPTFDYALPLPAQPMVLQPQEGDPNPADQAPGTSPACQCGSADLNDTLETISDVGLTHESEDTRGLLLRLWDAHSRRPGAADAGHGAAGRHGQGAATSRSCAANAGQEAAGGHGRGAAASRPGDASLPVLEMVGEPYAARPVFWVRIFMAIFQGVALGAVGIAFFNAIQVLSDSMWRNEAYVSNTLEGTANAKVGEGKWWWVGMLSGGGLAVGLFKLTWSLLVRRFPSHTPGFVAELRTLHAHDALLPLGLLCASALSIGSGASVGPEAAMGAAGVAVGTALSRDWGWWLGSLCYEEGRADAHSSKADSGGGGGAALAVASLGLKRHRAVALEAYDRRESNGRVSGLAVGVPERHASADATTGGSSACPEAAHLSEADSMHGGNGSRISACREAAEPSEVAGTLGGGGSRISFFDSADDELAIASHYVFLNGSSSAAGTCGPASGSRGSCAALGVESVAAADMSVSLAAEAGGRADGGGGGLDGFFGLGRVDLRMWRAALDARIDVEMMSLDGMSAAFGALVPCPYVSPLLLIELGWVWHHRRILHMGTIARVSASASCAYALYAGLKQYTYLNTVTVPVVMYEFARDVNVLGMGQAAVLGVVCGLLGLLAAAVLGVCAQAGAALQARIDALGLRACLPGARSRLLGLTLLPAVGGTLCGLLSVAAPLTLGDGSVQLQTVVSEGQSLGATTLVATLFVKMLAMGISSGFGFVGGQIFPVIFMGACAGQLAHVWVPAIPLLVAVPCGVAALPAALFPAVFSLTALVSAIFVLGGPASAPPFVAALVSFTTVCGAGLLQALLRLAMPRAPPKTDKPATVPSPPGRGLRVASASTASLPEPACDAQHSQSRVDRRPAAPHGPRLAAAVITSQPPT</sequence>
<dbReference type="GO" id="GO:0005254">
    <property type="term" value="F:chloride channel activity"/>
    <property type="evidence" value="ECO:0007669"/>
    <property type="project" value="UniProtKB-KW"/>
</dbReference>
<dbReference type="InterPro" id="IPR050368">
    <property type="entry name" value="ClC-type_chloride_channel"/>
</dbReference>
<keyword evidence="3 11" id="KW-0812">Transmembrane</keyword>
<dbReference type="InterPro" id="IPR014743">
    <property type="entry name" value="Cl-channel_core"/>
</dbReference>
<name>A0A7R9V9N5_9CHLO</name>
<feature type="transmembrane region" description="Helical" evidence="11">
    <location>
        <begin position="856"/>
        <end position="876"/>
    </location>
</feature>
<feature type="transmembrane region" description="Helical" evidence="11">
    <location>
        <begin position="829"/>
        <end position="849"/>
    </location>
</feature>
<evidence type="ECO:0000256" key="6">
    <source>
        <dbReference type="ARBA" id="ARBA00023136"/>
    </source>
</evidence>
<feature type="region of interest" description="Disordered" evidence="10">
    <location>
        <begin position="93"/>
        <end position="112"/>
    </location>
</feature>
<evidence type="ECO:0000256" key="10">
    <source>
        <dbReference type="SAM" id="MobiDB-lite"/>
    </source>
</evidence>
<feature type="transmembrane region" description="Helical" evidence="11">
    <location>
        <begin position="762"/>
        <end position="788"/>
    </location>
</feature>
<feature type="transmembrane region" description="Helical" evidence="11">
    <location>
        <begin position="223"/>
        <end position="244"/>
    </location>
</feature>
<feature type="transmembrane region" description="Helical" evidence="11">
    <location>
        <begin position="721"/>
        <end position="742"/>
    </location>
</feature>
<keyword evidence="6 11" id="KW-0472">Membrane</keyword>
<keyword evidence="9" id="KW-0407">Ion channel</keyword>
<feature type="chain" id="PRO_5031075127" description="Chloride channel protein" evidence="12">
    <location>
        <begin position="19"/>
        <end position="948"/>
    </location>
</feature>
<feature type="transmembrane region" description="Helical" evidence="11">
    <location>
        <begin position="646"/>
        <end position="662"/>
    </location>
</feature>
<feature type="transmembrane region" description="Helical" evidence="11">
    <location>
        <begin position="275"/>
        <end position="295"/>
    </location>
</feature>
<accession>A0A7R9V9N5</accession>
<keyword evidence="5" id="KW-0406">Ion transport</keyword>
<dbReference type="PANTHER" id="PTHR43427">
    <property type="entry name" value="CHLORIDE CHANNEL PROTEIN CLC-E"/>
    <property type="match status" value="1"/>
</dbReference>
<keyword evidence="8" id="KW-0868">Chloride</keyword>
<evidence type="ECO:0000256" key="3">
    <source>
        <dbReference type="ARBA" id="ARBA00022692"/>
    </source>
</evidence>
<evidence type="ECO:0000256" key="7">
    <source>
        <dbReference type="ARBA" id="ARBA00023173"/>
    </source>
</evidence>
<evidence type="ECO:0000256" key="12">
    <source>
        <dbReference type="SAM" id="SignalP"/>
    </source>
</evidence>
<evidence type="ECO:0000256" key="9">
    <source>
        <dbReference type="ARBA" id="ARBA00023303"/>
    </source>
</evidence>
<dbReference type="Pfam" id="PF00654">
    <property type="entry name" value="Voltage_CLC"/>
    <property type="match status" value="1"/>
</dbReference>
<feature type="transmembrane region" description="Helical" evidence="11">
    <location>
        <begin position="795"/>
        <end position="817"/>
    </location>
</feature>
<feature type="signal peptide" evidence="12">
    <location>
        <begin position="1"/>
        <end position="18"/>
    </location>
</feature>
<evidence type="ECO:0000256" key="1">
    <source>
        <dbReference type="ARBA" id="ARBA00004141"/>
    </source>
</evidence>
<keyword evidence="2" id="KW-0813">Transport</keyword>
<evidence type="ECO:0008006" key="14">
    <source>
        <dbReference type="Google" id="ProtNLM"/>
    </source>
</evidence>
<dbReference type="GO" id="GO:0005886">
    <property type="term" value="C:plasma membrane"/>
    <property type="evidence" value="ECO:0007669"/>
    <property type="project" value="TreeGrafter"/>
</dbReference>
<comment type="subcellular location">
    <subcellularLocation>
        <location evidence="1">Membrane</location>
        <topology evidence="1">Multi-pass membrane protein</topology>
    </subcellularLocation>
</comment>
<keyword evidence="12" id="KW-0732">Signal</keyword>
<dbReference type="GO" id="GO:0034707">
    <property type="term" value="C:chloride channel complex"/>
    <property type="evidence" value="ECO:0007669"/>
    <property type="project" value="UniProtKB-KW"/>
</dbReference>
<keyword evidence="4 11" id="KW-1133">Transmembrane helix</keyword>
<evidence type="ECO:0000256" key="2">
    <source>
        <dbReference type="ARBA" id="ARBA00022448"/>
    </source>
</evidence>
<keyword evidence="7" id="KW-0869">Chloride channel</keyword>
<reference evidence="13" key="1">
    <citation type="submission" date="2021-01" db="EMBL/GenBank/DDBJ databases">
        <authorList>
            <person name="Corre E."/>
            <person name="Pelletier E."/>
            <person name="Niang G."/>
            <person name="Scheremetjew M."/>
            <person name="Finn R."/>
            <person name="Kale V."/>
            <person name="Holt S."/>
            <person name="Cochrane G."/>
            <person name="Meng A."/>
            <person name="Brown T."/>
            <person name="Cohen L."/>
        </authorList>
    </citation>
    <scope>NUCLEOTIDE SEQUENCE</scope>
    <source>
        <strain evidence="13">CCMP219</strain>
    </source>
</reference>
<protein>
    <recommendedName>
        <fullName evidence="14">Chloride channel protein</fullName>
    </recommendedName>
</protein>
<gene>
    <name evidence="13" type="ORF">CEUR00632_LOCUS8721</name>
</gene>
<feature type="transmembrane region" description="Helical" evidence="11">
    <location>
        <begin position="592"/>
        <end position="614"/>
    </location>
</feature>
<feature type="region of interest" description="Disordered" evidence="10">
    <location>
        <begin position="154"/>
        <end position="197"/>
    </location>
</feature>
<dbReference type="PANTHER" id="PTHR43427:SF6">
    <property type="entry name" value="CHLORIDE CHANNEL PROTEIN CLC-E"/>
    <property type="match status" value="1"/>
</dbReference>
<evidence type="ECO:0000256" key="4">
    <source>
        <dbReference type="ARBA" id="ARBA00022989"/>
    </source>
</evidence>
<evidence type="ECO:0000256" key="11">
    <source>
        <dbReference type="SAM" id="Phobius"/>
    </source>
</evidence>
<dbReference type="SUPFAM" id="SSF81340">
    <property type="entry name" value="Clc chloride channel"/>
    <property type="match status" value="2"/>
</dbReference>
<evidence type="ECO:0000256" key="8">
    <source>
        <dbReference type="ARBA" id="ARBA00023214"/>
    </source>
</evidence>
<dbReference type="AlphaFoldDB" id="A0A7R9V9N5"/>
<feature type="region of interest" description="Disordered" evidence="10">
    <location>
        <begin position="883"/>
        <end position="948"/>
    </location>
</feature>
<dbReference type="Gene3D" id="1.10.3080.10">
    <property type="entry name" value="Clc chloride channel"/>
    <property type="match status" value="2"/>
</dbReference>
<organism evidence="13">
    <name type="scientific">Chlamydomonas euryale</name>
    <dbReference type="NCBI Taxonomy" id="1486919"/>
    <lineage>
        <taxon>Eukaryota</taxon>
        <taxon>Viridiplantae</taxon>
        <taxon>Chlorophyta</taxon>
        <taxon>core chlorophytes</taxon>
        <taxon>Chlorophyceae</taxon>
        <taxon>CS clade</taxon>
        <taxon>Chlamydomonadales</taxon>
        <taxon>Chlamydomonadaceae</taxon>
        <taxon>Chlamydomonas</taxon>
    </lineage>
</organism>
<dbReference type="EMBL" id="HBEC01018603">
    <property type="protein sequence ID" value="CAD8288682.1"/>
    <property type="molecule type" value="Transcribed_RNA"/>
</dbReference>
<evidence type="ECO:0000256" key="5">
    <source>
        <dbReference type="ARBA" id="ARBA00023065"/>
    </source>
</evidence>
<evidence type="ECO:0000313" key="13">
    <source>
        <dbReference type="EMBL" id="CAD8288682.1"/>
    </source>
</evidence>
<proteinExistence type="predicted"/>